<accession>A0A382AND3</accession>
<dbReference type="EMBL" id="UINC01026145">
    <property type="protein sequence ID" value="SVB03060.1"/>
    <property type="molecule type" value="Genomic_DNA"/>
</dbReference>
<evidence type="ECO:0000313" key="1">
    <source>
        <dbReference type="EMBL" id="SVB03060.1"/>
    </source>
</evidence>
<protein>
    <submittedName>
        <fullName evidence="1">Uncharacterized protein</fullName>
    </submittedName>
</protein>
<organism evidence="1">
    <name type="scientific">marine metagenome</name>
    <dbReference type="NCBI Taxonomy" id="408172"/>
    <lineage>
        <taxon>unclassified sequences</taxon>
        <taxon>metagenomes</taxon>
        <taxon>ecological metagenomes</taxon>
    </lineage>
</organism>
<name>A0A382AND3_9ZZZZ</name>
<sequence>MTSLINSKQIPASLGVQGPGDKIIAWGFKLFISLVDILSFL</sequence>
<gene>
    <name evidence="1" type="ORF">METZ01_LOCUS155914</name>
</gene>
<reference evidence="1" key="1">
    <citation type="submission" date="2018-05" db="EMBL/GenBank/DDBJ databases">
        <authorList>
            <person name="Lanie J.A."/>
            <person name="Ng W.-L."/>
            <person name="Kazmierczak K.M."/>
            <person name="Andrzejewski T.M."/>
            <person name="Davidsen T.M."/>
            <person name="Wayne K.J."/>
            <person name="Tettelin H."/>
            <person name="Glass J.I."/>
            <person name="Rusch D."/>
            <person name="Podicherti R."/>
            <person name="Tsui H.-C.T."/>
            <person name="Winkler M.E."/>
        </authorList>
    </citation>
    <scope>NUCLEOTIDE SEQUENCE</scope>
</reference>
<dbReference type="AlphaFoldDB" id="A0A382AND3"/>
<proteinExistence type="predicted"/>